<dbReference type="Proteomes" id="UP000396835">
    <property type="component" value="Unassembled WGS sequence"/>
</dbReference>
<dbReference type="PANTHER" id="PTHR30349:SF64">
    <property type="entry name" value="PROPHAGE INTEGRASE INTD-RELATED"/>
    <property type="match status" value="1"/>
</dbReference>
<evidence type="ECO:0000256" key="2">
    <source>
        <dbReference type="ARBA" id="ARBA00022908"/>
    </source>
</evidence>
<dbReference type="EMBL" id="CAACYH010000004">
    <property type="protein sequence ID" value="VFB13043.1"/>
    <property type="molecule type" value="Genomic_DNA"/>
</dbReference>
<dbReference type="SUPFAM" id="SSF56349">
    <property type="entry name" value="DNA breaking-rejoining enzymes"/>
    <property type="match status" value="1"/>
</dbReference>
<keyword evidence="3 5" id="KW-0238">DNA-binding</keyword>
<keyword evidence="4" id="KW-0233">DNA recombination</keyword>
<name>A0A449I0P3_9BACE</name>
<dbReference type="InterPro" id="IPR025269">
    <property type="entry name" value="SAM-like_dom"/>
</dbReference>
<dbReference type="InterPro" id="IPR002104">
    <property type="entry name" value="Integrase_catalytic"/>
</dbReference>
<evidence type="ECO:0000259" key="7">
    <source>
        <dbReference type="PROSITE" id="PS51898"/>
    </source>
</evidence>
<comment type="similarity">
    <text evidence="1">Belongs to the 'phage' integrase family.</text>
</comment>
<keyword evidence="2" id="KW-0229">DNA integration</keyword>
<gene>
    <name evidence="9" type="ORF">NCTC7812_00560</name>
</gene>
<dbReference type="InterPro" id="IPR013762">
    <property type="entry name" value="Integrase-like_cat_sf"/>
</dbReference>
<dbReference type="GO" id="GO:0006310">
    <property type="term" value="P:DNA recombination"/>
    <property type="evidence" value="ECO:0007669"/>
    <property type="project" value="UniProtKB-KW"/>
</dbReference>
<dbReference type="InterPro" id="IPR044068">
    <property type="entry name" value="CB"/>
</dbReference>
<dbReference type="Pfam" id="PF13102">
    <property type="entry name" value="Phage_int_SAM_5"/>
    <property type="match status" value="1"/>
</dbReference>
<feature type="region of interest" description="Disordered" evidence="6">
    <location>
        <begin position="189"/>
        <end position="218"/>
    </location>
</feature>
<reference evidence="9 10" key="1">
    <citation type="submission" date="2019-02" db="EMBL/GenBank/DDBJ databases">
        <authorList>
            <consortium name="Pathogen Informatics"/>
        </authorList>
    </citation>
    <scope>NUCLEOTIDE SEQUENCE [LARGE SCALE GENOMIC DNA]</scope>
    <source>
        <strain evidence="9 10">3012STDY7078512</strain>
    </source>
</reference>
<evidence type="ECO:0000256" key="3">
    <source>
        <dbReference type="ARBA" id="ARBA00023125"/>
    </source>
</evidence>
<dbReference type="InterPro" id="IPR050090">
    <property type="entry name" value="Tyrosine_recombinase_XerCD"/>
</dbReference>
<accession>A0A449I0P3</accession>
<dbReference type="PROSITE" id="PS51900">
    <property type="entry name" value="CB"/>
    <property type="match status" value="1"/>
</dbReference>
<dbReference type="PROSITE" id="PS51898">
    <property type="entry name" value="TYR_RECOMBINASE"/>
    <property type="match status" value="1"/>
</dbReference>
<organism evidence="9 10">
    <name type="scientific">Prevotella heparinolytica</name>
    <dbReference type="NCBI Taxonomy" id="28113"/>
    <lineage>
        <taxon>Bacteria</taxon>
        <taxon>Pseudomonadati</taxon>
        <taxon>Bacteroidota</taxon>
        <taxon>Bacteroidia</taxon>
        <taxon>Bacteroidales</taxon>
        <taxon>Bacteroidaceae</taxon>
        <taxon>Bacteroides</taxon>
    </lineage>
</organism>
<evidence type="ECO:0000256" key="1">
    <source>
        <dbReference type="ARBA" id="ARBA00008857"/>
    </source>
</evidence>
<protein>
    <submittedName>
        <fullName evidence="9">Integrase</fullName>
    </submittedName>
</protein>
<dbReference type="AlphaFoldDB" id="A0A449I0P3"/>
<evidence type="ECO:0000313" key="9">
    <source>
        <dbReference type="EMBL" id="VFB13043.1"/>
    </source>
</evidence>
<dbReference type="Pfam" id="PF00589">
    <property type="entry name" value="Phage_integrase"/>
    <property type="match status" value="1"/>
</dbReference>
<feature type="domain" description="Tyr recombinase" evidence="7">
    <location>
        <begin position="211"/>
        <end position="386"/>
    </location>
</feature>
<feature type="compositionally biased region" description="Gly residues" evidence="6">
    <location>
        <begin position="57"/>
        <end position="67"/>
    </location>
</feature>
<dbReference type="PANTHER" id="PTHR30349">
    <property type="entry name" value="PHAGE INTEGRASE-RELATED"/>
    <property type="match status" value="1"/>
</dbReference>
<dbReference type="InterPro" id="IPR010998">
    <property type="entry name" value="Integrase_recombinase_N"/>
</dbReference>
<evidence type="ECO:0000259" key="8">
    <source>
        <dbReference type="PROSITE" id="PS51900"/>
    </source>
</evidence>
<evidence type="ECO:0000256" key="4">
    <source>
        <dbReference type="ARBA" id="ARBA00023172"/>
    </source>
</evidence>
<evidence type="ECO:0000256" key="5">
    <source>
        <dbReference type="PROSITE-ProRule" id="PRU01248"/>
    </source>
</evidence>
<evidence type="ECO:0000256" key="6">
    <source>
        <dbReference type="SAM" id="MobiDB-lite"/>
    </source>
</evidence>
<feature type="region of interest" description="Disordered" evidence="6">
    <location>
        <begin position="24"/>
        <end position="67"/>
    </location>
</feature>
<sequence>MFNFSFHFPKGCFAWVHRSVRPYSGETGKAGGPEESIQPVKTGESHDTDTADNPYRGGIGNRAGGTGRPSPLLSGFVAVAARGVSSSTAGNYRTAVRSFILFNGGRDLPLSSLNADAVRRYERWLHGRGVCPNTSSCYLRSLRALYNKAASKRLVKDRAPFRGVFTGNEKTVKRSIGAQEIRRLRTMTFPDTERPGDSMPVPKERRKRKERLLSRTPPSRHNSWLEHVRDLFLFSFYAMGMPFVDMAHLRRSQIKDGMLVYHRQKTGRQVRVMLEPCMLDILARYEAEGSDYLFPILYKLEDGRPHPVSYSCALRRYNRSLKLLARRAGVPAGLTSYTARHSWASIAYAGNVDLPVISKALGHSDSRTTLVYIEEIKEERLMRANRKLLKGIGV</sequence>
<dbReference type="Gene3D" id="1.10.443.10">
    <property type="entry name" value="Intergrase catalytic core"/>
    <property type="match status" value="1"/>
</dbReference>
<evidence type="ECO:0000313" key="10">
    <source>
        <dbReference type="Proteomes" id="UP000396835"/>
    </source>
</evidence>
<dbReference type="GO" id="GO:0015074">
    <property type="term" value="P:DNA integration"/>
    <property type="evidence" value="ECO:0007669"/>
    <property type="project" value="UniProtKB-KW"/>
</dbReference>
<feature type="domain" description="Core-binding (CB)" evidence="8">
    <location>
        <begin position="67"/>
        <end position="150"/>
    </location>
</feature>
<dbReference type="GO" id="GO:0003677">
    <property type="term" value="F:DNA binding"/>
    <property type="evidence" value="ECO:0007669"/>
    <property type="project" value="UniProtKB-UniRule"/>
</dbReference>
<dbReference type="Gene3D" id="1.10.150.130">
    <property type="match status" value="1"/>
</dbReference>
<dbReference type="CDD" id="cd01185">
    <property type="entry name" value="INTN1_C_like"/>
    <property type="match status" value="1"/>
</dbReference>
<proteinExistence type="inferred from homology"/>
<dbReference type="InterPro" id="IPR011010">
    <property type="entry name" value="DNA_brk_join_enz"/>
</dbReference>